<accession>A0ABU5G8L3</accession>
<comment type="caution">
    <text evidence="2">The sequence shown here is derived from an EMBL/GenBank/DDBJ whole genome shotgun (WGS) entry which is preliminary data.</text>
</comment>
<dbReference type="Proteomes" id="UP001275049">
    <property type="component" value="Unassembled WGS sequence"/>
</dbReference>
<feature type="transmembrane region" description="Helical" evidence="1">
    <location>
        <begin position="27"/>
        <end position="53"/>
    </location>
</feature>
<dbReference type="EMBL" id="JAWNGA010000013">
    <property type="protein sequence ID" value="MDY5133546.1"/>
    <property type="molecule type" value="Genomic_DNA"/>
</dbReference>
<evidence type="ECO:0000313" key="3">
    <source>
        <dbReference type="Proteomes" id="UP001275049"/>
    </source>
</evidence>
<name>A0ABU5G8L3_9ACTO</name>
<keyword evidence="1" id="KW-0472">Membrane</keyword>
<protein>
    <submittedName>
        <fullName evidence="2">Uncharacterized protein</fullName>
    </submittedName>
</protein>
<keyword evidence="3" id="KW-1185">Reference proteome</keyword>
<reference evidence="2 3" key="1">
    <citation type="submission" date="2023-10" db="EMBL/GenBank/DDBJ databases">
        <title>Whole Genome based description of the genera Actinobaculum and Actinotignum reveals a complex phylogenetic relationship within the species included in the genus Actinotignum.</title>
        <authorList>
            <person name="Jensen C.S."/>
            <person name="Dargis R."/>
            <person name="Kemp M."/>
            <person name="Christensen J.J."/>
        </authorList>
    </citation>
    <scope>NUCLEOTIDE SEQUENCE [LARGE SCALE GENOMIC DNA]</scope>
    <source>
        <strain evidence="2 3">SLA_B974</strain>
    </source>
</reference>
<keyword evidence="1" id="KW-0812">Transmembrane</keyword>
<keyword evidence="1" id="KW-1133">Transmembrane helix</keyword>
<sequence>MLTMLATEVDTKSGWETNILGWFTIDWWAVLVWVITLAAIGFVLCIILGILALAGVPIMLVLSFLGLAVVAVFNIVVWGCIGLWKILTWIWSGCEWVYEEIKESIIAYRVKHNPEYAQKYWQQQEEARQRWEEFMEQVREKKEAYDKEQAARATDDTTT</sequence>
<proteinExistence type="predicted"/>
<evidence type="ECO:0000256" key="1">
    <source>
        <dbReference type="SAM" id="Phobius"/>
    </source>
</evidence>
<gene>
    <name evidence="2" type="ORF">R6G86_07320</name>
</gene>
<dbReference type="RefSeq" id="WP_022867056.1">
    <property type="nucleotide sequence ID" value="NZ_CP171105.1"/>
</dbReference>
<feature type="transmembrane region" description="Helical" evidence="1">
    <location>
        <begin position="60"/>
        <end position="84"/>
    </location>
</feature>
<evidence type="ECO:0000313" key="2">
    <source>
        <dbReference type="EMBL" id="MDY5133546.1"/>
    </source>
</evidence>
<organism evidence="2 3">
    <name type="scientific">Actinotignum urinale</name>
    <dbReference type="NCBI Taxonomy" id="190146"/>
    <lineage>
        <taxon>Bacteria</taxon>
        <taxon>Bacillati</taxon>
        <taxon>Actinomycetota</taxon>
        <taxon>Actinomycetes</taxon>
        <taxon>Actinomycetales</taxon>
        <taxon>Actinomycetaceae</taxon>
        <taxon>Actinotignum</taxon>
    </lineage>
</organism>